<organism evidence="1 2">
    <name type="scientific">Ascobolus immersus RN42</name>
    <dbReference type="NCBI Taxonomy" id="1160509"/>
    <lineage>
        <taxon>Eukaryota</taxon>
        <taxon>Fungi</taxon>
        <taxon>Dikarya</taxon>
        <taxon>Ascomycota</taxon>
        <taxon>Pezizomycotina</taxon>
        <taxon>Pezizomycetes</taxon>
        <taxon>Pezizales</taxon>
        <taxon>Ascobolaceae</taxon>
        <taxon>Ascobolus</taxon>
    </lineage>
</organism>
<sequence>MSGSPPETFVLSDDDLFPSFKFSESASGIPHGPGLALYWTQNEVPPETNMRSESDASQIAKEPDYVELLFDFYSSVPLSVSNPQSLSAPERQSVPFYDDILTVVIIRILMHSRRWDDGFLDVLGRVRQDLKNRMSDQLPPQLCQSVARHVLFYLQNLRGIVIKYCEQPPDHSTPLYLLDAEYCSLGTLLDTNVWLRYRNGLLREGQVRLLQAAYMSSMTEYEQLWRRLRTHSRPNKEQMVEIWLRSLTLSCRLLYFGYLRSERVEALIGRYMDEDGVNMDVVRGVTSATIQSTLLVAKGQKTAVGLRGGLIRHRGHLIVKRFSPTRVCLPELPALLLLLDTLILPGSHIF</sequence>
<dbReference type="AlphaFoldDB" id="A0A3N4HSE7"/>
<evidence type="ECO:0000313" key="2">
    <source>
        <dbReference type="Proteomes" id="UP000275078"/>
    </source>
</evidence>
<protein>
    <submittedName>
        <fullName evidence="1">Uncharacterized protein</fullName>
    </submittedName>
</protein>
<gene>
    <name evidence="1" type="ORF">BJ508DRAFT_21431</name>
</gene>
<accession>A0A3N4HSE7</accession>
<reference evidence="1 2" key="1">
    <citation type="journal article" date="2018" name="Nat. Ecol. Evol.">
        <title>Pezizomycetes genomes reveal the molecular basis of ectomycorrhizal truffle lifestyle.</title>
        <authorList>
            <person name="Murat C."/>
            <person name="Payen T."/>
            <person name="Noel B."/>
            <person name="Kuo A."/>
            <person name="Morin E."/>
            <person name="Chen J."/>
            <person name="Kohler A."/>
            <person name="Krizsan K."/>
            <person name="Balestrini R."/>
            <person name="Da Silva C."/>
            <person name="Montanini B."/>
            <person name="Hainaut M."/>
            <person name="Levati E."/>
            <person name="Barry K.W."/>
            <person name="Belfiori B."/>
            <person name="Cichocki N."/>
            <person name="Clum A."/>
            <person name="Dockter R.B."/>
            <person name="Fauchery L."/>
            <person name="Guy J."/>
            <person name="Iotti M."/>
            <person name="Le Tacon F."/>
            <person name="Lindquist E.A."/>
            <person name="Lipzen A."/>
            <person name="Malagnac F."/>
            <person name="Mello A."/>
            <person name="Molinier V."/>
            <person name="Miyauchi S."/>
            <person name="Poulain J."/>
            <person name="Riccioni C."/>
            <person name="Rubini A."/>
            <person name="Sitrit Y."/>
            <person name="Splivallo R."/>
            <person name="Traeger S."/>
            <person name="Wang M."/>
            <person name="Zifcakova L."/>
            <person name="Wipf D."/>
            <person name="Zambonelli A."/>
            <person name="Paolocci F."/>
            <person name="Nowrousian M."/>
            <person name="Ottonello S."/>
            <person name="Baldrian P."/>
            <person name="Spatafora J.W."/>
            <person name="Henrissat B."/>
            <person name="Nagy L.G."/>
            <person name="Aury J.M."/>
            <person name="Wincker P."/>
            <person name="Grigoriev I.V."/>
            <person name="Bonfante P."/>
            <person name="Martin F.M."/>
        </authorList>
    </citation>
    <scope>NUCLEOTIDE SEQUENCE [LARGE SCALE GENOMIC DNA]</scope>
    <source>
        <strain evidence="1 2">RN42</strain>
    </source>
</reference>
<dbReference type="Proteomes" id="UP000275078">
    <property type="component" value="Unassembled WGS sequence"/>
</dbReference>
<dbReference type="EMBL" id="ML119764">
    <property type="protein sequence ID" value="RPA75418.1"/>
    <property type="molecule type" value="Genomic_DNA"/>
</dbReference>
<name>A0A3N4HSE7_ASCIM</name>
<keyword evidence="2" id="KW-1185">Reference proteome</keyword>
<evidence type="ECO:0000313" key="1">
    <source>
        <dbReference type="EMBL" id="RPA75418.1"/>
    </source>
</evidence>
<proteinExistence type="predicted"/>